<feature type="region of interest" description="Disordered" evidence="1">
    <location>
        <begin position="409"/>
        <end position="431"/>
    </location>
</feature>
<name>A0AAD5VDI5_9APHY</name>
<dbReference type="AlphaFoldDB" id="A0AAD5VDI5"/>
<dbReference type="InterPro" id="IPR011009">
    <property type="entry name" value="Kinase-like_dom_sf"/>
</dbReference>
<dbReference type="InterPro" id="IPR000719">
    <property type="entry name" value="Prot_kinase_dom"/>
</dbReference>
<dbReference type="Proteomes" id="UP001212997">
    <property type="component" value="Unassembled WGS sequence"/>
</dbReference>
<dbReference type="EMBL" id="JANAWD010000048">
    <property type="protein sequence ID" value="KAJ3489299.1"/>
    <property type="molecule type" value="Genomic_DNA"/>
</dbReference>
<evidence type="ECO:0000256" key="1">
    <source>
        <dbReference type="SAM" id="MobiDB-lite"/>
    </source>
</evidence>
<organism evidence="3 4">
    <name type="scientific">Meripilus lineatus</name>
    <dbReference type="NCBI Taxonomy" id="2056292"/>
    <lineage>
        <taxon>Eukaryota</taxon>
        <taxon>Fungi</taxon>
        <taxon>Dikarya</taxon>
        <taxon>Basidiomycota</taxon>
        <taxon>Agaricomycotina</taxon>
        <taxon>Agaricomycetes</taxon>
        <taxon>Polyporales</taxon>
        <taxon>Meripilaceae</taxon>
        <taxon>Meripilus</taxon>
    </lineage>
</organism>
<comment type="caution">
    <text evidence="3">The sequence shown here is derived from an EMBL/GenBank/DDBJ whole genome shotgun (WGS) entry which is preliminary data.</text>
</comment>
<accession>A0AAD5VDI5</accession>
<keyword evidence="4" id="KW-1185">Reference proteome</keyword>
<reference evidence="3" key="1">
    <citation type="submission" date="2022-07" db="EMBL/GenBank/DDBJ databases">
        <title>Genome Sequence of Physisporinus lineatus.</title>
        <authorList>
            <person name="Buettner E."/>
        </authorList>
    </citation>
    <scope>NUCLEOTIDE SEQUENCE</scope>
    <source>
        <strain evidence="3">VT162</strain>
    </source>
</reference>
<dbReference type="GO" id="GO:0004672">
    <property type="term" value="F:protein kinase activity"/>
    <property type="evidence" value="ECO:0007669"/>
    <property type="project" value="InterPro"/>
</dbReference>
<dbReference type="SMART" id="SM00220">
    <property type="entry name" value="S_TKc"/>
    <property type="match status" value="1"/>
</dbReference>
<dbReference type="PROSITE" id="PS50011">
    <property type="entry name" value="PROTEIN_KINASE_DOM"/>
    <property type="match status" value="1"/>
</dbReference>
<evidence type="ECO:0000313" key="4">
    <source>
        <dbReference type="Proteomes" id="UP001212997"/>
    </source>
</evidence>
<protein>
    <recommendedName>
        <fullName evidence="2">Protein kinase domain-containing protein</fullName>
    </recommendedName>
</protein>
<sequence length="542" mass="62220">MASWAPLPTRMDKRPAFGGAVVFLNIVATENCLPQDQENKSIRGLIDRQPVGRYDLPFITLGNCNQPKRMDMVCLPFNVIYVASYARSSRYIVAQYLIWGMWGRKWEEIATTNGEGYGRDIVAIVVARGGKPESVIRDAWRRAARNDAAESMDGLMSADAGNVITTSTLEETNNKPKLNAHLNLVEHEIFWRDHQVWLQSMGYMLRPRYHPNWVPSSLSHEPGRFYSKPEDAIVATTDCILDARKIATGEVVVLKKVSKTYHPDEALIQKLLNFGALATHPNNHCAPLHDLLQSPLDEDIMLLVLPLYRRFDSPPFETVGEIVEFFRQIFEGLKFMHDCGVAHRDCGYLNIMMDATNLYPDSFHPVSQIRHASGKPDFAKHYTRTRAPVKYYFIDYGISCVFDPEDPDPREVPIRAGDKSAPEIKDDPEDRGPINPFPTDVYYIGNLIRTEIKEDYRGIDFMDELVADMVQADPTKRPTMDIVVERFEKIRRSLSGWKLRKRLRKPEEDQLELLTFLRDIPHFFRVIRDIAIFRSAVPMYKQ</sequence>
<evidence type="ECO:0000313" key="3">
    <source>
        <dbReference type="EMBL" id="KAJ3489299.1"/>
    </source>
</evidence>
<evidence type="ECO:0000259" key="2">
    <source>
        <dbReference type="PROSITE" id="PS50011"/>
    </source>
</evidence>
<dbReference type="SUPFAM" id="SSF56112">
    <property type="entry name" value="Protein kinase-like (PK-like)"/>
    <property type="match status" value="1"/>
</dbReference>
<dbReference type="Gene3D" id="1.10.510.10">
    <property type="entry name" value="Transferase(Phosphotransferase) domain 1"/>
    <property type="match status" value="1"/>
</dbReference>
<dbReference type="GO" id="GO:0005524">
    <property type="term" value="F:ATP binding"/>
    <property type="evidence" value="ECO:0007669"/>
    <property type="project" value="InterPro"/>
</dbReference>
<feature type="domain" description="Protein kinase" evidence="2">
    <location>
        <begin position="149"/>
        <end position="517"/>
    </location>
</feature>
<gene>
    <name evidence="3" type="ORF">NLI96_g2209</name>
</gene>
<proteinExistence type="predicted"/>